<dbReference type="SUPFAM" id="SSF58038">
    <property type="entry name" value="SNARE fusion complex"/>
    <property type="match status" value="1"/>
</dbReference>
<feature type="compositionally biased region" description="Basic and acidic residues" evidence="4">
    <location>
        <begin position="7"/>
        <end position="34"/>
    </location>
</feature>
<dbReference type="GO" id="GO:0006887">
    <property type="term" value="P:exocytosis"/>
    <property type="evidence" value="ECO:0007669"/>
    <property type="project" value="TreeGrafter"/>
</dbReference>
<keyword evidence="3" id="KW-0175">Coiled coil</keyword>
<dbReference type="Gene3D" id="1.20.5.110">
    <property type="match status" value="1"/>
</dbReference>
<reference evidence="6 7" key="1">
    <citation type="journal article" date="2018" name="Front. Plant Sci.">
        <title>Red Clover (Trifolium pratense) and Zigzag Clover (T. medium) - A Picture of Genomic Similarities and Differences.</title>
        <authorList>
            <person name="Dluhosova J."/>
            <person name="Istvanek J."/>
            <person name="Nedelnik J."/>
            <person name="Repkova J."/>
        </authorList>
    </citation>
    <scope>NUCLEOTIDE SEQUENCE [LARGE SCALE GENOMIC DNA]</scope>
    <source>
        <strain evidence="7">cv. 10/8</strain>
        <tissue evidence="6">Leaf</tissue>
    </source>
</reference>
<dbReference type="GO" id="GO:0006893">
    <property type="term" value="P:Golgi to plasma membrane transport"/>
    <property type="evidence" value="ECO:0007669"/>
    <property type="project" value="TreeGrafter"/>
</dbReference>
<name>A0A392NI99_9FABA</name>
<evidence type="ECO:0000256" key="1">
    <source>
        <dbReference type="ARBA" id="ARBA00004496"/>
    </source>
</evidence>
<comment type="subcellular location">
    <subcellularLocation>
        <location evidence="1">Cytoplasm</location>
    </subcellularLocation>
</comment>
<evidence type="ECO:0000256" key="4">
    <source>
        <dbReference type="SAM" id="MobiDB-lite"/>
    </source>
</evidence>
<dbReference type="PANTHER" id="PTHR10241">
    <property type="entry name" value="LETHAL 2 GIANT LARVAE PROTEIN"/>
    <property type="match status" value="1"/>
</dbReference>
<dbReference type="GO" id="GO:0005737">
    <property type="term" value="C:cytoplasm"/>
    <property type="evidence" value="ECO:0007669"/>
    <property type="project" value="UniProtKB-SubCell"/>
</dbReference>
<dbReference type="GO" id="GO:0019905">
    <property type="term" value="F:syntaxin binding"/>
    <property type="evidence" value="ECO:0007669"/>
    <property type="project" value="TreeGrafter"/>
</dbReference>
<dbReference type="GO" id="GO:0045159">
    <property type="term" value="F:myosin II binding"/>
    <property type="evidence" value="ECO:0007669"/>
    <property type="project" value="TreeGrafter"/>
</dbReference>
<feature type="region of interest" description="Disordered" evidence="4">
    <location>
        <begin position="1"/>
        <end position="34"/>
    </location>
</feature>
<evidence type="ECO:0000256" key="3">
    <source>
        <dbReference type="PROSITE-ProRule" id="PRU00290"/>
    </source>
</evidence>
<organism evidence="6 7">
    <name type="scientific">Trifolium medium</name>
    <dbReference type="NCBI Taxonomy" id="97028"/>
    <lineage>
        <taxon>Eukaryota</taxon>
        <taxon>Viridiplantae</taxon>
        <taxon>Streptophyta</taxon>
        <taxon>Embryophyta</taxon>
        <taxon>Tracheophyta</taxon>
        <taxon>Spermatophyta</taxon>
        <taxon>Magnoliopsida</taxon>
        <taxon>eudicotyledons</taxon>
        <taxon>Gunneridae</taxon>
        <taxon>Pentapetalae</taxon>
        <taxon>rosids</taxon>
        <taxon>fabids</taxon>
        <taxon>Fabales</taxon>
        <taxon>Fabaceae</taxon>
        <taxon>Papilionoideae</taxon>
        <taxon>50 kb inversion clade</taxon>
        <taxon>NPAAA clade</taxon>
        <taxon>Hologalegina</taxon>
        <taxon>IRL clade</taxon>
        <taxon>Trifolieae</taxon>
        <taxon>Trifolium</taxon>
    </lineage>
</organism>
<evidence type="ECO:0000313" key="7">
    <source>
        <dbReference type="Proteomes" id="UP000265520"/>
    </source>
</evidence>
<accession>A0A392NI99</accession>
<dbReference type="AlphaFoldDB" id="A0A392NI99"/>
<dbReference type="PROSITE" id="PS50892">
    <property type="entry name" value="V_SNARE"/>
    <property type="match status" value="1"/>
</dbReference>
<keyword evidence="7" id="KW-1185">Reference proteome</keyword>
<dbReference type="Proteomes" id="UP000265520">
    <property type="component" value="Unassembled WGS sequence"/>
</dbReference>
<dbReference type="GO" id="GO:0005096">
    <property type="term" value="F:GTPase activator activity"/>
    <property type="evidence" value="ECO:0007669"/>
    <property type="project" value="TreeGrafter"/>
</dbReference>
<comment type="caution">
    <text evidence="6">The sequence shown here is derived from an EMBL/GenBank/DDBJ whole genome shotgun (WGS) entry which is preliminary data.</text>
</comment>
<evidence type="ECO:0000313" key="6">
    <source>
        <dbReference type="EMBL" id="MCH99607.1"/>
    </source>
</evidence>
<sequence length="103" mass="11841">MNVCLAEKAKEKETDRQKLFEESATDSKPRARTTEEIKAKYRKTGVQDAATAAALAKDKLMERQEKLQLLNEHTEELQNGAQDFASMAAELAKQMENRKWWQL</sequence>
<dbReference type="InterPro" id="IPR042855">
    <property type="entry name" value="V_SNARE_CC"/>
</dbReference>
<dbReference type="CDD" id="cd15873">
    <property type="entry name" value="R-SNARE_STXBP5_6"/>
    <property type="match status" value="1"/>
</dbReference>
<dbReference type="EMBL" id="LXQA010040772">
    <property type="protein sequence ID" value="MCH99607.1"/>
    <property type="molecule type" value="Genomic_DNA"/>
</dbReference>
<evidence type="ECO:0000259" key="5">
    <source>
        <dbReference type="PROSITE" id="PS50892"/>
    </source>
</evidence>
<protein>
    <submittedName>
        <fullName evidence="6">Syntaxin-binding protein 5-like protein</fullName>
    </submittedName>
</protein>
<dbReference type="Pfam" id="PF00957">
    <property type="entry name" value="Synaptobrevin"/>
    <property type="match status" value="1"/>
</dbReference>
<dbReference type="FunFam" id="1.20.5.110:FF:000171">
    <property type="entry name" value="Syntaxin-binding protein 5-like"/>
    <property type="match status" value="1"/>
</dbReference>
<dbReference type="GO" id="GO:0005886">
    <property type="term" value="C:plasma membrane"/>
    <property type="evidence" value="ECO:0007669"/>
    <property type="project" value="TreeGrafter"/>
</dbReference>
<dbReference type="PANTHER" id="PTHR10241:SF38">
    <property type="entry name" value="TRANSDUCIN FAMILY PROTEIN _ WD-40 REPEAT FAMILY PROTEIN"/>
    <property type="match status" value="1"/>
</dbReference>
<evidence type="ECO:0000256" key="2">
    <source>
        <dbReference type="ARBA" id="ARBA00022490"/>
    </source>
</evidence>
<proteinExistence type="predicted"/>
<feature type="domain" description="V-SNARE coiled-coil homology" evidence="5">
    <location>
        <begin position="38"/>
        <end position="102"/>
    </location>
</feature>
<keyword evidence="2" id="KW-0963">Cytoplasm</keyword>